<dbReference type="Pfam" id="PF13202">
    <property type="entry name" value="EF-hand_5"/>
    <property type="match status" value="2"/>
</dbReference>
<organism evidence="6 7">
    <name type="scientific">Sphingobium rhizovicinum</name>
    <dbReference type="NCBI Taxonomy" id="432308"/>
    <lineage>
        <taxon>Bacteria</taxon>
        <taxon>Pseudomonadati</taxon>
        <taxon>Pseudomonadota</taxon>
        <taxon>Alphaproteobacteria</taxon>
        <taxon>Sphingomonadales</taxon>
        <taxon>Sphingomonadaceae</taxon>
        <taxon>Sphingobium</taxon>
    </lineage>
</organism>
<evidence type="ECO:0000256" key="4">
    <source>
        <dbReference type="SAM" id="SignalP"/>
    </source>
</evidence>
<comment type="caution">
    <text evidence="6">The sequence shown here is derived from an EMBL/GenBank/DDBJ whole genome shotgun (WGS) entry which is preliminary data.</text>
</comment>
<evidence type="ECO:0000313" key="7">
    <source>
        <dbReference type="Proteomes" id="UP001595681"/>
    </source>
</evidence>
<dbReference type="Gene3D" id="1.10.238.10">
    <property type="entry name" value="EF-hand"/>
    <property type="match status" value="3"/>
</dbReference>
<feature type="region of interest" description="Disordered" evidence="3">
    <location>
        <begin position="190"/>
        <end position="214"/>
    </location>
</feature>
<evidence type="ECO:0000256" key="1">
    <source>
        <dbReference type="ARBA" id="ARBA00022723"/>
    </source>
</evidence>
<reference evidence="7" key="1">
    <citation type="journal article" date="2019" name="Int. J. Syst. Evol. Microbiol.">
        <title>The Global Catalogue of Microorganisms (GCM) 10K type strain sequencing project: providing services to taxonomists for standard genome sequencing and annotation.</title>
        <authorList>
            <consortium name="The Broad Institute Genomics Platform"/>
            <consortium name="The Broad Institute Genome Sequencing Center for Infectious Disease"/>
            <person name="Wu L."/>
            <person name="Ma J."/>
        </authorList>
    </citation>
    <scope>NUCLEOTIDE SEQUENCE [LARGE SCALE GENOMIC DNA]</scope>
    <source>
        <strain evidence="7">CCM 7491</strain>
    </source>
</reference>
<dbReference type="Pfam" id="PF13499">
    <property type="entry name" value="EF-hand_7"/>
    <property type="match status" value="1"/>
</dbReference>
<accession>A0ABV7NHQ9</accession>
<dbReference type="InterPro" id="IPR002048">
    <property type="entry name" value="EF_hand_dom"/>
</dbReference>
<feature type="compositionally biased region" description="Basic and acidic residues" evidence="3">
    <location>
        <begin position="114"/>
        <end position="129"/>
    </location>
</feature>
<dbReference type="SUPFAM" id="SSF47473">
    <property type="entry name" value="EF-hand"/>
    <property type="match status" value="1"/>
</dbReference>
<keyword evidence="2" id="KW-0677">Repeat</keyword>
<proteinExistence type="predicted"/>
<keyword evidence="4" id="KW-0732">Signal</keyword>
<dbReference type="InterPro" id="IPR018247">
    <property type="entry name" value="EF_Hand_1_Ca_BS"/>
</dbReference>
<evidence type="ECO:0000256" key="3">
    <source>
        <dbReference type="SAM" id="MobiDB-lite"/>
    </source>
</evidence>
<name>A0ABV7NHQ9_9SPHN</name>
<keyword evidence="7" id="KW-1185">Reference proteome</keyword>
<dbReference type="PANTHER" id="PTHR10827">
    <property type="entry name" value="RETICULOCALBIN"/>
    <property type="match status" value="1"/>
</dbReference>
<feature type="chain" id="PRO_5047066997" evidence="4">
    <location>
        <begin position="28"/>
        <end position="214"/>
    </location>
</feature>
<feature type="signal peptide" evidence="4">
    <location>
        <begin position="1"/>
        <end position="27"/>
    </location>
</feature>
<protein>
    <submittedName>
        <fullName evidence="6">EF-hand domain-containing protein</fullName>
    </submittedName>
</protein>
<feature type="domain" description="EF-hand" evidence="5">
    <location>
        <begin position="83"/>
        <end position="118"/>
    </location>
</feature>
<dbReference type="EMBL" id="JBHRVU010000004">
    <property type="protein sequence ID" value="MFC3442718.1"/>
    <property type="molecule type" value="Genomic_DNA"/>
</dbReference>
<sequence>MLRKFFTTVAVGSLFVGGLAATHVVYAQPGAEGGPRGGMMAMADANKDGKISKAELTAALDTRFAKMDIDHDGQLTQKDRDLKRQQRLDDRFTALDTDKNGQISKAEFAAGHQARADKRDEAGKPDGRGWGKGRHRGPGRGMMRGGPGFGDANKDGAITKAEFMAGPLAMFDKADANKDGFVTADEMKAARPQMRGPMGKRGPGHNAPPPPPAD</sequence>
<dbReference type="SMART" id="SM00054">
    <property type="entry name" value="EFh"/>
    <property type="match status" value="3"/>
</dbReference>
<dbReference type="InterPro" id="IPR011992">
    <property type="entry name" value="EF-hand-dom_pair"/>
</dbReference>
<evidence type="ECO:0000259" key="5">
    <source>
        <dbReference type="PROSITE" id="PS50222"/>
    </source>
</evidence>
<feature type="domain" description="EF-hand" evidence="5">
    <location>
        <begin position="162"/>
        <end position="197"/>
    </location>
</feature>
<dbReference type="Proteomes" id="UP001595681">
    <property type="component" value="Unassembled WGS sequence"/>
</dbReference>
<feature type="compositionally biased region" description="Gly residues" evidence="3">
    <location>
        <begin position="139"/>
        <end position="149"/>
    </location>
</feature>
<dbReference type="PANTHER" id="PTHR10827:SF98">
    <property type="entry name" value="45 KDA CALCIUM-BINDING PROTEIN"/>
    <property type="match status" value="1"/>
</dbReference>
<gene>
    <name evidence="6" type="ORF">ACFOKF_16200</name>
</gene>
<evidence type="ECO:0000256" key="2">
    <source>
        <dbReference type="ARBA" id="ARBA00022737"/>
    </source>
</evidence>
<dbReference type="PROSITE" id="PS50222">
    <property type="entry name" value="EF_HAND_2"/>
    <property type="match status" value="3"/>
</dbReference>
<feature type="region of interest" description="Disordered" evidence="3">
    <location>
        <begin position="108"/>
        <end position="149"/>
    </location>
</feature>
<evidence type="ECO:0000313" key="6">
    <source>
        <dbReference type="EMBL" id="MFC3442718.1"/>
    </source>
</evidence>
<feature type="domain" description="EF-hand" evidence="5">
    <location>
        <begin position="39"/>
        <end position="66"/>
    </location>
</feature>
<keyword evidence="1" id="KW-0479">Metal-binding</keyword>
<dbReference type="PROSITE" id="PS00018">
    <property type="entry name" value="EF_HAND_1"/>
    <property type="match status" value="3"/>
</dbReference>
<dbReference type="RefSeq" id="WP_380796943.1">
    <property type="nucleotide sequence ID" value="NZ_JBHRVU010000004.1"/>
</dbReference>